<dbReference type="EMBL" id="JAHLQT010031743">
    <property type="protein sequence ID" value="KAG7159919.1"/>
    <property type="molecule type" value="Genomic_DNA"/>
</dbReference>
<organism evidence="2 3">
    <name type="scientific">Homarus americanus</name>
    <name type="common">American lobster</name>
    <dbReference type="NCBI Taxonomy" id="6706"/>
    <lineage>
        <taxon>Eukaryota</taxon>
        <taxon>Metazoa</taxon>
        <taxon>Ecdysozoa</taxon>
        <taxon>Arthropoda</taxon>
        <taxon>Crustacea</taxon>
        <taxon>Multicrustacea</taxon>
        <taxon>Malacostraca</taxon>
        <taxon>Eumalacostraca</taxon>
        <taxon>Eucarida</taxon>
        <taxon>Decapoda</taxon>
        <taxon>Pleocyemata</taxon>
        <taxon>Astacidea</taxon>
        <taxon>Nephropoidea</taxon>
        <taxon>Nephropidae</taxon>
        <taxon>Homarus</taxon>
    </lineage>
</organism>
<feature type="compositionally biased region" description="Basic residues" evidence="1">
    <location>
        <begin position="19"/>
        <end position="30"/>
    </location>
</feature>
<accession>A0A8J5MQF6</accession>
<evidence type="ECO:0000313" key="2">
    <source>
        <dbReference type="EMBL" id="KAG7159919.1"/>
    </source>
</evidence>
<comment type="caution">
    <text evidence="2">The sequence shown here is derived from an EMBL/GenBank/DDBJ whole genome shotgun (WGS) entry which is preliminary data.</text>
</comment>
<gene>
    <name evidence="2" type="ORF">Hamer_G017353</name>
</gene>
<dbReference type="Proteomes" id="UP000747542">
    <property type="component" value="Unassembled WGS sequence"/>
</dbReference>
<feature type="region of interest" description="Disordered" evidence="1">
    <location>
        <begin position="1"/>
        <end position="30"/>
    </location>
</feature>
<proteinExistence type="predicted"/>
<evidence type="ECO:0000256" key="1">
    <source>
        <dbReference type="SAM" id="MobiDB-lite"/>
    </source>
</evidence>
<feature type="region of interest" description="Disordered" evidence="1">
    <location>
        <begin position="64"/>
        <end position="83"/>
    </location>
</feature>
<keyword evidence="3" id="KW-1185">Reference proteome</keyword>
<name>A0A8J5MQF6_HOMAM</name>
<feature type="compositionally biased region" description="Basic and acidic residues" evidence="1">
    <location>
        <begin position="7"/>
        <end position="18"/>
    </location>
</feature>
<sequence>MRSGRRSKSEGGHEERPPRNNRRSSLRHRPRHVPYALCGDGSASTALKLSHPTRVRNDIFCGPATRRTPAEDAARTAGVTVAAERGDTSRRRIVQSARESVLDEDTARLARKMLRNTGRIHRRMQEDTRQRRRRRASMWHRDVPGQFDRFKDDSTCKMNARVVCND</sequence>
<evidence type="ECO:0000313" key="3">
    <source>
        <dbReference type="Proteomes" id="UP000747542"/>
    </source>
</evidence>
<protein>
    <submittedName>
        <fullName evidence="2">Uncharacterized protein</fullName>
    </submittedName>
</protein>
<feature type="non-terminal residue" evidence="2">
    <location>
        <position position="166"/>
    </location>
</feature>
<dbReference type="AlphaFoldDB" id="A0A8J5MQF6"/>
<reference evidence="2" key="1">
    <citation type="journal article" date="2021" name="Sci. Adv.">
        <title>The American lobster genome reveals insights on longevity, neural, and immune adaptations.</title>
        <authorList>
            <person name="Polinski J.M."/>
            <person name="Zimin A.V."/>
            <person name="Clark K.F."/>
            <person name="Kohn A.B."/>
            <person name="Sadowski N."/>
            <person name="Timp W."/>
            <person name="Ptitsyn A."/>
            <person name="Khanna P."/>
            <person name="Romanova D.Y."/>
            <person name="Williams P."/>
            <person name="Greenwood S.J."/>
            <person name="Moroz L.L."/>
            <person name="Walt D.R."/>
            <person name="Bodnar A.G."/>
        </authorList>
    </citation>
    <scope>NUCLEOTIDE SEQUENCE</scope>
    <source>
        <strain evidence="2">GMGI-L3</strain>
    </source>
</reference>